<proteinExistence type="predicted"/>
<keyword evidence="1" id="KW-0472">Membrane</keyword>
<evidence type="ECO:0008006" key="4">
    <source>
        <dbReference type="Google" id="ProtNLM"/>
    </source>
</evidence>
<dbReference type="Proteomes" id="UP000465609">
    <property type="component" value="Chromosome"/>
</dbReference>
<feature type="transmembrane region" description="Helical" evidence="1">
    <location>
        <begin position="40"/>
        <end position="73"/>
    </location>
</feature>
<evidence type="ECO:0000313" key="3">
    <source>
        <dbReference type="Proteomes" id="UP000465609"/>
    </source>
</evidence>
<feature type="transmembrane region" description="Helical" evidence="1">
    <location>
        <begin position="123"/>
        <end position="145"/>
    </location>
</feature>
<reference evidence="2 3" key="1">
    <citation type="journal article" date="2019" name="Emerg. Microbes Infect.">
        <title>Comprehensive subspecies identification of 175 nontuberculous mycobacteria species based on 7547 genomic profiles.</title>
        <authorList>
            <person name="Matsumoto Y."/>
            <person name="Kinjo T."/>
            <person name="Motooka D."/>
            <person name="Nabeya D."/>
            <person name="Jung N."/>
            <person name="Uechi K."/>
            <person name="Horii T."/>
            <person name="Iida T."/>
            <person name="Fujita J."/>
            <person name="Nakamura S."/>
        </authorList>
    </citation>
    <scope>NUCLEOTIDE SEQUENCE [LARGE SCALE GENOMIC DNA]</scope>
    <source>
        <strain evidence="2 3">JCM 15296</strain>
    </source>
</reference>
<organism evidence="2 3">
    <name type="scientific">Mycolicibacterium aubagnense</name>
    <dbReference type="NCBI Taxonomy" id="319707"/>
    <lineage>
        <taxon>Bacteria</taxon>
        <taxon>Bacillati</taxon>
        <taxon>Actinomycetota</taxon>
        <taxon>Actinomycetes</taxon>
        <taxon>Mycobacteriales</taxon>
        <taxon>Mycobacteriaceae</taxon>
        <taxon>Mycolicibacterium</taxon>
    </lineage>
</organism>
<keyword evidence="3" id="KW-1185">Reference proteome</keyword>
<keyword evidence="1" id="KW-1133">Transmembrane helix</keyword>
<gene>
    <name evidence="2" type="ORF">MAUB_06140</name>
</gene>
<evidence type="ECO:0000313" key="2">
    <source>
        <dbReference type="EMBL" id="BBX82741.1"/>
    </source>
</evidence>
<sequence length="165" mass="17526">MPIVALLLLTRIPTMARILHQPDTQWWLTMAQIFRVEGAAFLVVMALGELPAGFAVPAGLGDIAIGLGAIYVARDLRQGRVNRRLVWFNILGLLDLVVATALGVTAAPGLAHVLQLSPSTQQIALLPLVLIPTTLVPLAATLHIVSLRKLAADARTTIQPVLVGA</sequence>
<dbReference type="EMBL" id="AP022577">
    <property type="protein sequence ID" value="BBX82741.1"/>
    <property type="molecule type" value="Genomic_DNA"/>
</dbReference>
<name>A0ABM8HM45_9MYCO</name>
<evidence type="ECO:0000256" key="1">
    <source>
        <dbReference type="SAM" id="Phobius"/>
    </source>
</evidence>
<accession>A0ABM8HM45</accession>
<feature type="transmembrane region" description="Helical" evidence="1">
    <location>
        <begin position="85"/>
        <end position="111"/>
    </location>
</feature>
<keyword evidence="1" id="KW-0812">Transmembrane</keyword>
<protein>
    <recommendedName>
        <fullName evidence="4">Rod shape-determining protein MreD</fullName>
    </recommendedName>
</protein>